<keyword evidence="2" id="KW-1185">Reference proteome</keyword>
<reference evidence="1" key="1">
    <citation type="submission" date="2019-05" db="EMBL/GenBank/DDBJ databases">
        <title>Another draft genome of Portunus trituberculatus and its Hox gene families provides insights of decapod evolution.</title>
        <authorList>
            <person name="Jeong J.-H."/>
            <person name="Song I."/>
            <person name="Kim S."/>
            <person name="Choi T."/>
            <person name="Kim D."/>
            <person name="Ryu S."/>
            <person name="Kim W."/>
        </authorList>
    </citation>
    <scope>NUCLEOTIDE SEQUENCE [LARGE SCALE GENOMIC DNA]</scope>
    <source>
        <tissue evidence="1">Muscle</tissue>
    </source>
</reference>
<dbReference type="EMBL" id="VSRR010102903">
    <property type="protein sequence ID" value="MPC95620.1"/>
    <property type="molecule type" value="Genomic_DNA"/>
</dbReference>
<comment type="caution">
    <text evidence="1">The sequence shown here is derived from an EMBL/GenBank/DDBJ whole genome shotgun (WGS) entry which is preliminary data.</text>
</comment>
<evidence type="ECO:0000313" key="1">
    <source>
        <dbReference type="EMBL" id="MPC95620.1"/>
    </source>
</evidence>
<organism evidence="1 2">
    <name type="scientific">Portunus trituberculatus</name>
    <name type="common">Swimming crab</name>
    <name type="synonym">Neptunus trituberculatus</name>
    <dbReference type="NCBI Taxonomy" id="210409"/>
    <lineage>
        <taxon>Eukaryota</taxon>
        <taxon>Metazoa</taxon>
        <taxon>Ecdysozoa</taxon>
        <taxon>Arthropoda</taxon>
        <taxon>Crustacea</taxon>
        <taxon>Multicrustacea</taxon>
        <taxon>Malacostraca</taxon>
        <taxon>Eumalacostraca</taxon>
        <taxon>Eucarida</taxon>
        <taxon>Decapoda</taxon>
        <taxon>Pleocyemata</taxon>
        <taxon>Brachyura</taxon>
        <taxon>Eubrachyura</taxon>
        <taxon>Portunoidea</taxon>
        <taxon>Portunidae</taxon>
        <taxon>Portuninae</taxon>
        <taxon>Portunus</taxon>
    </lineage>
</organism>
<protein>
    <submittedName>
        <fullName evidence="1">Uncharacterized protein</fullName>
    </submittedName>
</protein>
<proteinExistence type="predicted"/>
<dbReference type="AlphaFoldDB" id="A0A5B7JFU7"/>
<dbReference type="Proteomes" id="UP000324222">
    <property type="component" value="Unassembled WGS sequence"/>
</dbReference>
<sequence length="82" mass="8888">MNGTHGVDSLNMTVTEETRELTLTSPSGVGVRAGTFVGRPDRARDPSHVFSHLQAIGKCTYRSRLLCSSSRHLGTNDEASAW</sequence>
<accession>A0A5B7JFU7</accession>
<gene>
    <name evidence="1" type="ORF">E2C01_090838</name>
</gene>
<evidence type="ECO:0000313" key="2">
    <source>
        <dbReference type="Proteomes" id="UP000324222"/>
    </source>
</evidence>
<name>A0A5B7JFU7_PORTR</name>